<dbReference type="AlphaFoldDB" id="A0A835M001"/>
<evidence type="ECO:0000313" key="4">
    <source>
        <dbReference type="Proteomes" id="UP000631114"/>
    </source>
</evidence>
<proteinExistence type="predicted"/>
<dbReference type="GO" id="GO:0016747">
    <property type="term" value="F:acyltransferase activity, transferring groups other than amino-acyl groups"/>
    <property type="evidence" value="ECO:0007669"/>
    <property type="project" value="UniProtKB-ARBA"/>
</dbReference>
<accession>A0A835M001</accession>
<dbReference type="Pfam" id="PF02458">
    <property type="entry name" value="Transferase"/>
    <property type="match status" value="1"/>
</dbReference>
<dbReference type="PANTHER" id="PTHR31625">
    <property type="match status" value="1"/>
</dbReference>
<keyword evidence="2" id="KW-0012">Acyltransferase</keyword>
<gene>
    <name evidence="3" type="ORF">IFM89_019371</name>
</gene>
<organism evidence="3 4">
    <name type="scientific">Coptis chinensis</name>
    <dbReference type="NCBI Taxonomy" id="261450"/>
    <lineage>
        <taxon>Eukaryota</taxon>
        <taxon>Viridiplantae</taxon>
        <taxon>Streptophyta</taxon>
        <taxon>Embryophyta</taxon>
        <taxon>Tracheophyta</taxon>
        <taxon>Spermatophyta</taxon>
        <taxon>Magnoliopsida</taxon>
        <taxon>Ranunculales</taxon>
        <taxon>Ranunculaceae</taxon>
        <taxon>Coptidoideae</taxon>
        <taxon>Coptis</taxon>
    </lineage>
</organism>
<keyword evidence="4" id="KW-1185">Reference proteome</keyword>
<sequence>MKVPYTVDVLERCQISPPNNMSPTHIFRLWLPIPLVQHLFFFEFHHPNTYFLDTVLPNLKKSLSLTLQHFFYFAGNLTWLQDSAKPEILYVDNDSVRFTVVESYYDFDKLVTNHIKEANEFHPLVPKLLIQSSDNHVPLLALQVTLFPDKGICIGITFNRSCGCGW</sequence>
<reference evidence="3 4" key="1">
    <citation type="submission" date="2020-10" db="EMBL/GenBank/DDBJ databases">
        <title>The Coptis chinensis genome and diversification of protoberbering-type alkaloids.</title>
        <authorList>
            <person name="Wang B."/>
            <person name="Shu S."/>
            <person name="Song C."/>
            <person name="Liu Y."/>
        </authorList>
    </citation>
    <scope>NUCLEOTIDE SEQUENCE [LARGE SCALE GENOMIC DNA]</scope>
    <source>
        <strain evidence="3">HL-2020</strain>
        <tissue evidence="3">Leaf</tissue>
    </source>
</reference>
<protein>
    <submittedName>
        <fullName evidence="3">Uncharacterized protein</fullName>
    </submittedName>
</protein>
<dbReference type="OrthoDB" id="1862401at2759"/>
<name>A0A835M001_9MAGN</name>
<dbReference type="Gene3D" id="3.30.559.10">
    <property type="entry name" value="Chloramphenicol acetyltransferase-like domain"/>
    <property type="match status" value="1"/>
</dbReference>
<evidence type="ECO:0000256" key="1">
    <source>
        <dbReference type="ARBA" id="ARBA00022679"/>
    </source>
</evidence>
<dbReference type="InterPro" id="IPR023213">
    <property type="entry name" value="CAT-like_dom_sf"/>
</dbReference>
<dbReference type="Proteomes" id="UP000631114">
    <property type="component" value="Unassembled WGS sequence"/>
</dbReference>
<comment type="caution">
    <text evidence="3">The sequence shown here is derived from an EMBL/GenBank/DDBJ whole genome shotgun (WGS) entry which is preliminary data.</text>
</comment>
<keyword evidence="1" id="KW-0808">Transferase</keyword>
<dbReference type="InterPro" id="IPR051504">
    <property type="entry name" value="Plant_metabolite_acyltrans"/>
</dbReference>
<evidence type="ECO:0000256" key="2">
    <source>
        <dbReference type="ARBA" id="ARBA00023315"/>
    </source>
</evidence>
<evidence type="ECO:0000313" key="3">
    <source>
        <dbReference type="EMBL" id="KAF9614588.1"/>
    </source>
</evidence>
<dbReference type="EMBL" id="JADFTS010000003">
    <property type="protein sequence ID" value="KAF9614588.1"/>
    <property type="molecule type" value="Genomic_DNA"/>
</dbReference>